<feature type="signal peptide" evidence="1">
    <location>
        <begin position="1"/>
        <end position="19"/>
    </location>
</feature>
<evidence type="ECO:0000313" key="2">
    <source>
        <dbReference type="EnsemblMetazoa" id="GPPI002893-PA"/>
    </source>
</evidence>
<organism evidence="2 3">
    <name type="scientific">Glossina palpalis gambiensis</name>
    <dbReference type="NCBI Taxonomy" id="67801"/>
    <lineage>
        <taxon>Eukaryota</taxon>
        <taxon>Metazoa</taxon>
        <taxon>Ecdysozoa</taxon>
        <taxon>Arthropoda</taxon>
        <taxon>Hexapoda</taxon>
        <taxon>Insecta</taxon>
        <taxon>Pterygota</taxon>
        <taxon>Neoptera</taxon>
        <taxon>Endopterygota</taxon>
        <taxon>Diptera</taxon>
        <taxon>Brachycera</taxon>
        <taxon>Muscomorpha</taxon>
        <taxon>Hippoboscoidea</taxon>
        <taxon>Glossinidae</taxon>
        <taxon>Glossina</taxon>
    </lineage>
</organism>
<accession>A0A1B0ANG0</accession>
<dbReference type="AlphaFoldDB" id="A0A1B0ANG0"/>
<proteinExistence type="predicted"/>
<dbReference type="EnsemblMetazoa" id="GPPI002893-RA">
    <property type="protein sequence ID" value="GPPI002893-PA"/>
    <property type="gene ID" value="GPPI002893"/>
</dbReference>
<sequence>MFTIHLISYVLCLLAFITAAQNTQNLINSDHFINDTEATISDIIDLNRNSTVISKSSSNDFSNLPQLRDALNIFDINYLAKQWFHIQKDVSLNCSKDIYKYLNALNNSSLWALKKKSKLHI</sequence>
<protein>
    <submittedName>
        <fullName evidence="2">Uncharacterized protein</fullName>
    </submittedName>
</protein>
<keyword evidence="1" id="KW-0732">Signal</keyword>
<evidence type="ECO:0000256" key="1">
    <source>
        <dbReference type="SAM" id="SignalP"/>
    </source>
</evidence>
<dbReference type="Proteomes" id="UP000092460">
    <property type="component" value="Unassembled WGS sequence"/>
</dbReference>
<dbReference type="EMBL" id="JXJN01000810">
    <property type="status" value="NOT_ANNOTATED_CDS"/>
    <property type="molecule type" value="Genomic_DNA"/>
</dbReference>
<reference evidence="2" key="2">
    <citation type="submission" date="2020-05" db="UniProtKB">
        <authorList>
            <consortium name="EnsemblMetazoa"/>
        </authorList>
    </citation>
    <scope>IDENTIFICATION</scope>
    <source>
        <strain evidence="2">IAEA</strain>
    </source>
</reference>
<reference evidence="3" key="1">
    <citation type="submission" date="2015-01" db="EMBL/GenBank/DDBJ databases">
        <authorList>
            <person name="Aksoy S."/>
            <person name="Warren W."/>
            <person name="Wilson R.K."/>
        </authorList>
    </citation>
    <scope>NUCLEOTIDE SEQUENCE [LARGE SCALE GENOMIC DNA]</scope>
    <source>
        <strain evidence="3">IAEA</strain>
    </source>
</reference>
<evidence type="ECO:0000313" key="3">
    <source>
        <dbReference type="Proteomes" id="UP000092460"/>
    </source>
</evidence>
<name>A0A1B0ANG0_9MUSC</name>
<keyword evidence="3" id="KW-1185">Reference proteome</keyword>
<dbReference type="VEuPathDB" id="VectorBase:GPPI002893"/>
<feature type="chain" id="PRO_5008404012" evidence="1">
    <location>
        <begin position="20"/>
        <end position="121"/>
    </location>
</feature>